<dbReference type="SUPFAM" id="SSF51695">
    <property type="entry name" value="PLC-like phosphodiesterases"/>
    <property type="match status" value="1"/>
</dbReference>
<comment type="caution">
    <text evidence="1">The sequence shown here is derived from an EMBL/GenBank/DDBJ whole genome shotgun (WGS) entry which is preliminary data.</text>
</comment>
<dbReference type="GO" id="GO:0008081">
    <property type="term" value="F:phosphoric diester hydrolase activity"/>
    <property type="evidence" value="ECO:0007669"/>
    <property type="project" value="InterPro"/>
</dbReference>
<dbReference type="InParanoid" id="A0A0V0QZ36"/>
<proteinExistence type="predicted"/>
<dbReference type="Pfam" id="PF16670">
    <property type="entry name" value="PI-PLC-C1"/>
    <property type="match status" value="1"/>
</dbReference>
<protein>
    <submittedName>
        <fullName evidence="1">PLC-like phosphodiesterase, TIM beta/alpha-barrel domain</fullName>
    </submittedName>
</protein>
<organism evidence="1 2">
    <name type="scientific">Pseudocohnilembus persalinus</name>
    <name type="common">Ciliate</name>
    <dbReference type="NCBI Taxonomy" id="266149"/>
    <lineage>
        <taxon>Eukaryota</taxon>
        <taxon>Sar</taxon>
        <taxon>Alveolata</taxon>
        <taxon>Ciliophora</taxon>
        <taxon>Intramacronucleata</taxon>
        <taxon>Oligohymenophorea</taxon>
        <taxon>Scuticociliatia</taxon>
        <taxon>Philasterida</taxon>
        <taxon>Pseudocohnilembidae</taxon>
        <taxon>Pseudocohnilembus</taxon>
    </lineage>
</organism>
<dbReference type="Proteomes" id="UP000054937">
    <property type="component" value="Unassembled WGS sequence"/>
</dbReference>
<dbReference type="InterPro" id="IPR017946">
    <property type="entry name" value="PLC-like_Pdiesterase_TIM-brl"/>
</dbReference>
<accession>A0A0V0QZ36</accession>
<reference evidence="1 2" key="1">
    <citation type="journal article" date="2015" name="Sci. Rep.">
        <title>Genome of the facultative scuticociliatosis pathogen Pseudocohnilembus persalinus provides insight into its virulence through horizontal gene transfer.</title>
        <authorList>
            <person name="Xiong J."/>
            <person name="Wang G."/>
            <person name="Cheng J."/>
            <person name="Tian M."/>
            <person name="Pan X."/>
            <person name="Warren A."/>
            <person name="Jiang C."/>
            <person name="Yuan D."/>
            <person name="Miao W."/>
        </authorList>
    </citation>
    <scope>NUCLEOTIDE SEQUENCE [LARGE SCALE GENOMIC DNA]</scope>
    <source>
        <strain evidence="1">36N120E</strain>
    </source>
</reference>
<name>A0A0V0QZ36_PSEPJ</name>
<sequence length="200" mass="23896">MSEFQAKCSHNSFSQQDYYKQLQFDYKNIYQGGCRMLEFDLALKETNEAHDKQEDLTFTLVNELKIVYDFHKENKEHLPIFVTLNLKPWILSFDLESDQFYQNLENQILQVFQKDEDIYYPGQMLKGEENLYNAVQKYGQIKIGDIVGKVVFILDAALYNMKNQKFIQFYQNYHNDIKDRLMFATLDSRLAQGSYKRQKK</sequence>
<dbReference type="GO" id="GO:0006629">
    <property type="term" value="P:lipid metabolic process"/>
    <property type="evidence" value="ECO:0007669"/>
    <property type="project" value="InterPro"/>
</dbReference>
<dbReference type="EMBL" id="LDAU01000082">
    <property type="protein sequence ID" value="KRX07499.1"/>
    <property type="molecule type" value="Genomic_DNA"/>
</dbReference>
<dbReference type="OrthoDB" id="368960at2759"/>
<dbReference type="AlphaFoldDB" id="A0A0V0QZ36"/>
<keyword evidence="2" id="KW-1185">Reference proteome</keyword>
<gene>
    <name evidence="1" type="ORF">PPERSA_11048</name>
</gene>
<evidence type="ECO:0000313" key="2">
    <source>
        <dbReference type="Proteomes" id="UP000054937"/>
    </source>
</evidence>
<evidence type="ECO:0000313" key="1">
    <source>
        <dbReference type="EMBL" id="KRX07499.1"/>
    </source>
</evidence>
<dbReference type="InterPro" id="IPR032075">
    <property type="entry name" value="PI-PLC-C1"/>
</dbReference>
<dbReference type="Gene3D" id="3.20.20.190">
    <property type="entry name" value="Phosphatidylinositol (PI) phosphodiesterase"/>
    <property type="match status" value="1"/>
</dbReference>